<dbReference type="Proteomes" id="UP000245368">
    <property type="component" value="Chromosome"/>
</dbReference>
<dbReference type="AlphaFoldDB" id="A0A2Z3JLU1"/>
<dbReference type="EMBL" id="CP029494">
    <property type="protein sequence ID" value="AWN23809.1"/>
    <property type="molecule type" value="Genomic_DNA"/>
</dbReference>
<protein>
    <submittedName>
        <fullName evidence="3">Outer membrane chaperone Skp</fullName>
    </submittedName>
</protein>
<dbReference type="Pfam" id="PF03938">
    <property type="entry name" value="OmpH"/>
    <property type="match status" value="1"/>
</dbReference>
<gene>
    <name evidence="3" type="ORF">DKM44_11705</name>
</gene>
<evidence type="ECO:0000313" key="4">
    <source>
        <dbReference type="Proteomes" id="UP000245368"/>
    </source>
</evidence>
<dbReference type="PANTHER" id="PTHR35089">
    <property type="entry name" value="CHAPERONE PROTEIN SKP"/>
    <property type="match status" value="1"/>
</dbReference>
<dbReference type="OrthoDB" id="73897at2"/>
<dbReference type="InterPro" id="IPR005632">
    <property type="entry name" value="Chaperone_Skp"/>
</dbReference>
<keyword evidence="4" id="KW-1185">Reference proteome</keyword>
<evidence type="ECO:0000313" key="3">
    <source>
        <dbReference type="EMBL" id="AWN23809.1"/>
    </source>
</evidence>
<comment type="similarity">
    <text evidence="1">Belongs to the Skp family.</text>
</comment>
<sequence>MNLKRKRGAAADLKTEAAAALQAFCRAGRGRTAVKLTVKQGAVLLSALAGLAGAASITAGKLGLVDVDKVIGVTKSGPSFAALQKKADADLSAQAKTIQELQAKVSSGRATLAERQALSKAQATFQASSKSYADQREKAFAPVASSVNAAVATAAKAQGYTVVFDKRKAASSGVIIYANTQSTELTAAVQKVLKK</sequence>
<evidence type="ECO:0000256" key="2">
    <source>
        <dbReference type="ARBA" id="ARBA00022729"/>
    </source>
</evidence>
<keyword evidence="2" id="KW-0732">Signal</keyword>
<dbReference type="SUPFAM" id="SSF111384">
    <property type="entry name" value="OmpH-like"/>
    <property type="match status" value="1"/>
</dbReference>
<dbReference type="KEGG" id="dez:DKM44_11705"/>
<dbReference type="InterPro" id="IPR024930">
    <property type="entry name" value="Skp_dom_sf"/>
</dbReference>
<dbReference type="GO" id="GO:0051082">
    <property type="term" value="F:unfolded protein binding"/>
    <property type="evidence" value="ECO:0007669"/>
    <property type="project" value="InterPro"/>
</dbReference>
<dbReference type="SMART" id="SM00935">
    <property type="entry name" value="OmpH"/>
    <property type="match status" value="1"/>
</dbReference>
<dbReference type="GO" id="GO:0005829">
    <property type="term" value="C:cytosol"/>
    <property type="evidence" value="ECO:0007669"/>
    <property type="project" value="TreeGrafter"/>
</dbReference>
<evidence type="ECO:0000256" key="1">
    <source>
        <dbReference type="ARBA" id="ARBA00009091"/>
    </source>
</evidence>
<dbReference type="Gene3D" id="3.30.910.20">
    <property type="entry name" value="Skp domain"/>
    <property type="match status" value="1"/>
</dbReference>
<dbReference type="GO" id="GO:0050821">
    <property type="term" value="P:protein stabilization"/>
    <property type="evidence" value="ECO:0007669"/>
    <property type="project" value="TreeGrafter"/>
</dbReference>
<dbReference type="PANTHER" id="PTHR35089:SF1">
    <property type="entry name" value="CHAPERONE PROTEIN SKP"/>
    <property type="match status" value="1"/>
</dbReference>
<proteinExistence type="inferred from homology"/>
<organism evidence="3 4">
    <name type="scientific">Deinococcus irradiatisoli</name>
    <dbReference type="NCBI Taxonomy" id="2202254"/>
    <lineage>
        <taxon>Bacteria</taxon>
        <taxon>Thermotogati</taxon>
        <taxon>Deinococcota</taxon>
        <taxon>Deinococci</taxon>
        <taxon>Deinococcales</taxon>
        <taxon>Deinococcaceae</taxon>
        <taxon>Deinococcus</taxon>
    </lineage>
</organism>
<name>A0A2Z3JLU1_9DEIO</name>
<accession>A0A2Z3JLU1</accession>
<reference evidence="3 4" key="1">
    <citation type="submission" date="2018-05" db="EMBL/GenBank/DDBJ databases">
        <title>Complete Genome Sequence of Deinococcus sp. strain 17bor-2.</title>
        <authorList>
            <person name="Srinivasan S."/>
        </authorList>
    </citation>
    <scope>NUCLEOTIDE SEQUENCE [LARGE SCALE GENOMIC DNA]</scope>
    <source>
        <strain evidence="3 4">17bor-2</strain>
    </source>
</reference>